<evidence type="ECO:0000256" key="2">
    <source>
        <dbReference type="ARBA" id="ARBA00023125"/>
    </source>
</evidence>
<evidence type="ECO:0000313" key="5">
    <source>
        <dbReference type="EMBL" id="MBB3896918.1"/>
    </source>
</evidence>
<dbReference type="InterPro" id="IPR036388">
    <property type="entry name" value="WH-like_DNA-bd_sf"/>
</dbReference>
<gene>
    <name evidence="5" type="ORF">GGQ83_000344</name>
</gene>
<dbReference type="SUPFAM" id="SSF46785">
    <property type="entry name" value="Winged helix' DNA-binding domain"/>
    <property type="match status" value="1"/>
</dbReference>
<protein>
    <submittedName>
        <fullName evidence="5">DNA-binding transcriptional ArsR family regulator</fullName>
    </submittedName>
</protein>
<sequence>MDPASQLETHAQDAAALLRQLANARRLMLLCQLAAEGEVTVGRLAERVGLSQAALSQHLMRLRAEGLVARRREGTHLHYRIADPRVGRLMAALHELFCEAHAPALTH</sequence>
<keyword evidence="2 5" id="KW-0238">DNA-binding</keyword>
<organism evidence="5 6">
    <name type="scientific">Roseococcus suduntuyensis</name>
    <dbReference type="NCBI Taxonomy" id="455361"/>
    <lineage>
        <taxon>Bacteria</taxon>
        <taxon>Pseudomonadati</taxon>
        <taxon>Pseudomonadota</taxon>
        <taxon>Alphaproteobacteria</taxon>
        <taxon>Acetobacterales</taxon>
        <taxon>Roseomonadaceae</taxon>
        <taxon>Roseococcus</taxon>
    </lineage>
</organism>
<reference evidence="5 6" key="1">
    <citation type="submission" date="2020-08" db="EMBL/GenBank/DDBJ databases">
        <title>Genomic Encyclopedia of Type Strains, Phase IV (KMG-IV): sequencing the most valuable type-strain genomes for metagenomic binning, comparative biology and taxonomic classification.</title>
        <authorList>
            <person name="Goeker M."/>
        </authorList>
    </citation>
    <scope>NUCLEOTIDE SEQUENCE [LARGE SCALE GENOMIC DNA]</scope>
    <source>
        <strain evidence="5 6">DSM 19979</strain>
    </source>
</reference>
<dbReference type="InterPro" id="IPR051081">
    <property type="entry name" value="HTH_MetalResp_TranReg"/>
</dbReference>
<dbReference type="Proteomes" id="UP000553193">
    <property type="component" value="Unassembled WGS sequence"/>
</dbReference>
<name>A0A840A4M0_9PROT</name>
<dbReference type="PANTHER" id="PTHR33154">
    <property type="entry name" value="TRANSCRIPTIONAL REGULATOR, ARSR FAMILY"/>
    <property type="match status" value="1"/>
</dbReference>
<dbReference type="Gene3D" id="1.10.10.10">
    <property type="entry name" value="Winged helix-like DNA-binding domain superfamily/Winged helix DNA-binding domain"/>
    <property type="match status" value="1"/>
</dbReference>
<dbReference type="AlphaFoldDB" id="A0A840A4M0"/>
<dbReference type="PRINTS" id="PR00778">
    <property type="entry name" value="HTHARSR"/>
</dbReference>
<dbReference type="NCBIfam" id="NF033788">
    <property type="entry name" value="HTH_metalloreg"/>
    <property type="match status" value="1"/>
</dbReference>
<dbReference type="Pfam" id="PF01022">
    <property type="entry name" value="HTH_5"/>
    <property type="match status" value="1"/>
</dbReference>
<accession>A0A840A4M0</accession>
<keyword evidence="6" id="KW-1185">Reference proteome</keyword>
<comment type="caution">
    <text evidence="5">The sequence shown here is derived from an EMBL/GenBank/DDBJ whole genome shotgun (WGS) entry which is preliminary data.</text>
</comment>
<dbReference type="PROSITE" id="PS50987">
    <property type="entry name" value="HTH_ARSR_2"/>
    <property type="match status" value="1"/>
</dbReference>
<dbReference type="InterPro" id="IPR001845">
    <property type="entry name" value="HTH_ArsR_DNA-bd_dom"/>
</dbReference>
<dbReference type="GO" id="GO:0003700">
    <property type="term" value="F:DNA-binding transcription factor activity"/>
    <property type="evidence" value="ECO:0007669"/>
    <property type="project" value="InterPro"/>
</dbReference>
<evidence type="ECO:0000256" key="3">
    <source>
        <dbReference type="ARBA" id="ARBA00023163"/>
    </source>
</evidence>
<evidence type="ECO:0000259" key="4">
    <source>
        <dbReference type="PROSITE" id="PS50987"/>
    </source>
</evidence>
<keyword evidence="3" id="KW-0804">Transcription</keyword>
<dbReference type="PANTHER" id="PTHR33154:SF28">
    <property type="entry name" value="HTH-TYPE TRANSCRIPTIONAL REGULATOR YGAV-RELATED"/>
    <property type="match status" value="1"/>
</dbReference>
<proteinExistence type="predicted"/>
<dbReference type="EMBL" id="JACIDJ010000001">
    <property type="protein sequence ID" value="MBB3896918.1"/>
    <property type="molecule type" value="Genomic_DNA"/>
</dbReference>
<dbReference type="RefSeq" id="WP_184381872.1">
    <property type="nucleotide sequence ID" value="NZ_JACIDJ010000001.1"/>
</dbReference>
<dbReference type="InterPro" id="IPR011991">
    <property type="entry name" value="ArsR-like_HTH"/>
</dbReference>
<evidence type="ECO:0000313" key="6">
    <source>
        <dbReference type="Proteomes" id="UP000553193"/>
    </source>
</evidence>
<dbReference type="InterPro" id="IPR036390">
    <property type="entry name" value="WH_DNA-bd_sf"/>
</dbReference>
<dbReference type="GO" id="GO:0003677">
    <property type="term" value="F:DNA binding"/>
    <property type="evidence" value="ECO:0007669"/>
    <property type="project" value="UniProtKB-KW"/>
</dbReference>
<feature type="domain" description="HTH arsR-type" evidence="4">
    <location>
        <begin position="7"/>
        <end position="101"/>
    </location>
</feature>
<dbReference type="CDD" id="cd00090">
    <property type="entry name" value="HTH_ARSR"/>
    <property type="match status" value="1"/>
</dbReference>
<keyword evidence="1" id="KW-0805">Transcription regulation</keyword>
<dbReference type="SMART" id="SM00418">
    <property type="entry name" value="HTH_ARSR"/>
    <property type="match status" value="1"/>
</dbReference>
<evidence type="ECO:0000256" key="1">
    <source>
        <dbReference type="ARBA" id="ARBA00023015"/>
    </source>
</evidence>